<protein>
    <submittedName>
        <fullName evidence="1">Deleted toxin HipA</fullName>
    </submittedName>
</protein>
<gene>
    <name evidence="1" type="ORF">PSAKL28_08170</name>
</gene>
<dbReference type="HOGENOM" id="CLU_2555633_0_0_6"/>
<evidence type="ECO:0000313" key="1">
    <source>
        <dbReference type="EMBL" id="AIL60048.1"/>
    </source>
</evidence>
<name>A0A077F3Q7_9PSED</name>
<accession>A0A077F3Q7</accession>
<dbReference type="Proteomes" id="UP000028931">
    <property type="component" value="Chromosome"/>
</dbReference>
<evidence type="ECO:0000313" key="2">
    <source>
        <dbReference type="Proteomes" id="UP000028931"/>
    </source>
</evidence>
<organism evidence="1 2">
    <name type="scientific">Pseudomonas alkylphenolica</name>
    <dbReference type="NCBI Taxonomy" id="237609"/>
    <lineage>
        <taxon>Bacteria</taxon>
        <taxon>Pseudomonadati</taxon>
        <taxon>Pseudomonadota</taxon>
        <taxon>Gammaproteobacteria</taxon>
        <taxon>Pseudomonadales</taxon>
        <taxon>Pseudomonadaceae</taxon>
        <taxon>Pseudomonas</taxon>
    </lineage>
</organism>
<reference evidence="1 2" key="1">
    <citation type="submission" date="2014-07" db="EMBL/GenBank/DDBJ databases">
        <authorList>
            <person name="Lee K."/>
            <person name="Lim J.Y."/>
            <person name="Hwang I."/>
        </authorList>
    </citation>
    <scope>NUCLEOTIDE SEQUENCE [LARGE SCALE GENOMIC DNA]</scope>
    <source>
        <strain evidence="1 2">KL28</strain>
    </source>
</reference>
<dbReference type="AlphaFoldDB" id="A0A077F3Q7"/>
<dbReference type="KEGG" id="palk:PSAKL28_08170"/>
<proteinExistence type="predicted"/>
<dbReference type="EMBL" id="CP009048">
    <property type="protein sequence ID" value="AIL60048.1"/>
    <property type="molecule type" value="Genomic_DNA"/>
</dbReference>
<sequence>MLLTRTLLPISVGRAIFCSIKVPIYEGVMAEQLTLQAFVEGQWHDALVLTVQNEQRVPEGVRKAQSIPVNNLDARLAEWGLQ</sequence>